<dbReference type="AlphaFoldDB" id="A0A837C912"/>
<sequence length="79" mass="8290">MPAHDGLLLTFLATIVAGFGVAVATKPDKMLWGRRCHIFNCHAPPSAQLRTGAGHPVRRGLSAQSQPSRCTGSPGQAGR</sequence>
<accession>A0A837C912</accession>
<gene>
    <name evidence="3" type="ORF">BJA5080_01898</name>
</gene>
<keyword evidence="2" id="KW-1133">Transmembrane helix</keyword>
<feature type="compositionally biased region" description="Polar residues" evidence="1">
    <location>
        <begin position="62"/>
        <end position="79"/>
    </location>
</feature>
<evidence type="ECO:0000313" key="3">
    <source>
        <dbReference type="EMBL" id="KGJ65253.1"/>
    </source>
</evidence>
<dbReference type="Proteomes" id="UP000024900">
    <property type="component" value="Unassembled WGS sequence"/>
</dbReference>
<evidence type="ECO:0000313" key="4">
    <source>
        <dbReference type="Proteomes" id="UP000024900"/>
    </source>
</evidence>
<proteinExistence type="predicted"/>
<keyword evidence="2" id="KW-0472">Membrane</keyword>
<feature type="region of interest" description="Disordered" evidence="1">
    <location>
        <begin position="49"/>
        <end position="79"/>
    </location>
</feature>
<protein>
    <submittedName>
        <fullName evidence="3">Uncharacterized protein</fullName>
    </submittedName>
</protein>
<keyword evidence="2" id="KW-0812">Transmembrane</keyword>
<evidence type="ECO:0000256" key="1">
    <source>
        <dbReference type="SAM" id="MobiDB-lite"/>
    </source>
</evidence>
<reference evidence="3 4" key="1">
    <citation type="journal article" date="2014" name="BMC Genomics">
        <title>Comparative genomics of Bradyrhizobium japonicum CPAC 15 and Bradyrhizobium diazoefficiens CPAC 7: elite model strains for understanding symbiotic performance with soybean.</title>
        <authorList>
            <person name="Siqueira A.F."/>
            <person name="Ormeno-Orrillo E."/>
            <person name="Souza R.C."/>
            <person name="Rodrigues E.P."/>
            <person name="Almeida L.G."/>
            <person name="Barcellos F.G."/>
            <person name="Batista J.S."/>
            <person name="Nakatami A.S."/>
            <person name="Martinez-Romero E."/>
            <person name="Vasconcelos A.T."/>
            <person name="Hungria M."/>
        </authorList>
    </citation>
    <scope>NUCLEOTIDE SEQUENCE [LARGE SCALE GENOMIC DNA]</scope>
    <source>
        <strain evidence="3 4">SEMIA 5080</strain>
    </source>
</reference>
<feature type="transmembrane region" description="Helical" evidence="2">
    <location>
        <begin position="6"/>
        <end position="25"/>
    </location>
</feature>
<evidence type="ECO:0000256" key="2">
    <source>
        <dbReference type="SAM" id="Phobius"/>
    </source>
</evidence>
<organism evidence="3 4">
    <name type="scientific">Bradyrhizobium diazoefficiens SEMIA 5080</name>
    <dbReference type="NCBI Taxonomy" id="754504"/>
    <lineage>
        <taxon>Bacteria</taxon>
        <taxon>Pseudomonadati</taxon>
        <taxon>Pseudomonadota</taxon>
        <taxon>Alphaproteobacteria</taxon>
        <taxon>Hyphomicrobiales</taxon>
        <taxon>Nitrobacteraceae</taxon>
        <taxon>Bradyrhizobium</taxon>
    </lineage>
</organism>
<dbReference type="EMBL" id="ADOU02000007">
    <property type="protein sequence ID" value="KGJ65253.1"/>
    <property type="molecule type" value="Genomic_DNA"/>
</dbReference>
<comment type="caution">
    <text evidence="3">The sequence shown here is derived from an EMBL/GenBank/DDBJ whole genome shotgun (WGS) entry which is preliminary data.</text>
</comment>
<name>A0A837C912_9BRAD</name>